<comment type="caution">
    <text evidence="1">The sequence shown here is derived from an EMBL/GenBank/DDBJ whole genome shotgun (WGS) entry which is preliminary data.</text>
</comment>
<dbReference type="Gene3D" id="1.10.8.10">
    <property type="entry name" value="DNA helicase RuvA subunit, C-terminal domain"/>
    <property type="match status" value="1"/>
</dbReference>
<evidence type="ECO:0000313" key="2">
    <source>
        <dbReference type="Proteomes" id="UP001610446"/>
    </source>
</evidence>
<evidence type="ECO:0000313" key="1">
    <source>
        <dbReference type="EMBL" id="KAL2830624.1"/>
    </source>
</evidence>
<proteinExistence type="predicted"/>
<dbReference type="InterPro" id="IPR029063">
    <property type="entry name" value="SAM-dependent_MTases_sf"/>
</dbReference>
<dbReference type="InterPro" id="IPR050320">
    <property type="entry name" value="N5-glutamine_MTase"/>
</dbReference>
<sequence>MPRIPTRLIVEAYQHDALLPLLLRECRTLDSAKHELRWLREHALRVKSEATPHFSRTLLRTMCVARSKGIPLQYILGDQPFGDLDIKCTRGVLIPRQETETITYHAAKLILDKLSKDGGGGIDKNRPLRIIDLCTGTGCIPLLLHSLLSPHFPKITITGIDISTVAIGLARENRERNVRLGLLSKRALTDVNFQHGNVLEYADHTSALNKVFQDVRVPPSPHLDLGCDVIISNPPYISPQDYRNGTTSRSVRMFEPKLALVPPEESSTPLLGERNFQIEDLFYYHIAAIIAKCMVRLTVLECGSRLQAMRVATLCRNILQKRSETSGATISVWSVTGVDTHPYAVLIQMSLNNKGPCQGQQR</sequence>
<dbReference type="GO" id="GO:0008168">
    <property type="term" value="F:methyltransferase activity"/>
    <property type="evidence" value="ECO:0007669"/>
    <property type="project" value="UniProtKB-KW"/>
</dbReference>
<reference evidence="1 2" key="1">
    <citation type="submission" date="2024-07" db="EMBL/GenBank/DDBJ databases">
        <title>Section-level genome sequencing and comparative genomics of Aspergillus sections Usti and Cavernicolus.</title>
        <authorList>
            <consortium name="Lawrence Berkeley National Laboratory"/>
            <person name="Nybo J.L."/>
            <person name="Vesth T.C."/>
            <person name="Theobald S."/>
            <person name="Frisvad J.C."/>
            <person name="Larsen T.O."/>
            <person name="Kjaerboelling I."/>
            <person name="Rothschild-Mancinelli K."/>
            <person name="Lyhne E.K."/>
            <person name="Kogle M.E."/>
            <person name="Barry K."/>
            <person name="Clum A."/>
            <person name="Na H."/>
            <person name="Ledsgaard L."/>
            <person name="Lin J."/>
            <person name="Lipzen A."/>
            <person name="Kuo A."/>
            <person name="Riley R."/>
            <person name="Mondo S."/>
            <person name="Labutti K."/>
            <person name="Haridas S."/>
            <person name="Pangalinan J."/>
            <person name="Salamov A.A."/>
            <person name="Simmons B.A."/>
            <person name="Magnuson J.K."/>
            <person name="Chen J."/>
            <person name="Drula E."/>
            <person name="Henrissat B."/>
            <person name="Wiebenga A."/>
            <person name="Lubbers R.J."/>
            <person name="Gomes A.C."/>
            <person name="Makela M.R."/>
            <person name="Stajich J."/>
            <person name="Grigoriev I.V."/>
            <person name="Mortensen U.H."/>
            <person name="De Vries R.P."/>
            <person name="Baker S.E."/>
            <person name="Andersen M.R."/>
        </authorList>
    </citation>
    <scope>NUCLEOTIDE SEQUENCE [LARGE SCALE GENOMIC DNA]</scope>
    <source>
        <strain evidence="1 2">CBS 123904</strain>
    </source>
</reference>
<organism evidence="1 2">
    <name type="scientific">Aspergillus pseudoustus</name>
    <dbReference type="NCBI Taxonomy" id="1810923"/>
    <lineage>
        <taxon>Eukaryota</taxon>
        <taxon>Fungi</taxon>
        <taxon>Dikarya</taxon>
        <taxon>Ascomycota</taxon>
        <taxon>Pezizomycotina</taxon>
        <taxon>Eurotiomycetes</taxon>
        <taxon>Eurotiomycetidae</taxon>
        <taxon>Eurotiales</taxon>
        <taxon>Aspergillaceae</taxon>
        <taxon>Aspergillus</taxon>
        <taxon>Aspergillus subgen. Nidulantes</taxon>
    </lineage>
</organism>
<dbReference type="EMBL" id="JBFXLU010000303">
    <property type="protein sequence ID" value="KAL2830624.1"/>
    <property type="molecule type" value="Genomic_DNA"/>
</dbReference>
<dbReference type="Proteomes" id="UP001610446">
    <property type="component" value="Unassembled WGS sequence"/>
</dbReference>
<gene>
    <name evidence="1" type="ORF">BJY01DRAFT_227128</name>
</gene>
<protein>
    <submittedName>
        <fullName evidence="1">S-adenosyl-L-methionine-dependent methyltransferase</fullName>
    </submittedName>
</protein>
<dbReference type="Gene3D" id="3.40.50.150">
    <property type="entry name" value="Vaccinia Virus protein VP39"/>
    <property type="match status" value="1"/>
</dbReference>
<dbReference type="SUPFAM" id="SSF53335">
    <property type="entry name" value="S-adenosyl-L-methionine-dependent methyltransferases"/>
    <property type="match status" value="1"/>
</dbReference>
<accession>A0ABR4ITL0</accession>
<name>A0ABR4ITL0_9EURO</name>
<keyword evidence="1" id="KW-0489">Methyltransferase</keyword>
<dbReference type="InterPro" id="IPR002052">
    <property type="entry name" value="DNA_methylase_N6_adenine_CS"/>
</dbReference>
<dbReference type="GO" id="GO:0032259">
    <property type="term" value="P:methylation"/>
    <property type="evidence" value="ECO:0007669"/>
    <property type="project" value="UniProtKB-KW"/>
</dbReference>
<keyword evidence="2" id="KW-1185">Reference proteome</keyword>
<dbReference type="PROSITE" id="PS00092">
    <property type="entry name" value="N6_MTASE"/>
    <property type="match status" value="1"/>
</dbReference>
<dbReference type="CDD" id="cd02440">
    <property type="entry name" value="AdoMet_MTases"/>
    <property type="match status" value="1"/>
</dbReference>
<keyword evidence="1" id="KW-0808">Transferase</keyword>
<dbReference type="PANTHER" id="PTHR18895:SF74">
    <property type="entry name" value="MTRF1L RELEASE FACTOR GLUTAMINE METHYLTRANSFERASE"/>
    <property type="match status" value="1"/>
</dbReference>
<dbReference type="PANTHER" id="PTHR18895">
    <property type="entry name" value="HEMK METHYLTRANSFERASE"/>
    <property type="match status" value="1"/>
</dbReference>